<sequence>MFKWFIDLVFPYRCIVCGKYLNHEYFCRSCFNSLPIKKQNECIGCQRPTPLGKTCTFCRDSYAVDQLLVASDFKNPAVASTIKLFKYHFLHDLAQPLSQLSFKYLDHLAKRDHFSMAQNNPLLVPVPLHKKREYWRGFNQAELLARLIARHYRLDIGEGLVRSVDSIPQAKLENRPKRLLNVQGLYKCKKPEVFKDRHVILVDDVCTTGATLNECARVLKDAGAVSVIALAIARG</sequence>
<evidence type="ECO:0008006" key="6">
    <source>
        <dbReference type="Google" id="ProtNLM"/>
    </source>
</evidence>
<dbReference type="Proteomes" id="UP000178520">
    <property type="component" value="Unassembled WGS sequence"/>
</dbReference>
<dbReference type="AlphaFoldDB" id="A0A1F8EAR8"/>
<evidence type="ECO:0000259" key="2">
    <source>
        <dbReference type="Pfam" id="PF00156"/>
    </source>
</evidence>
<organism evidence="4 5">
    <name type="scientific">Candidatus Yanofskybacteria bacterium RIFCSPHIGHO2_01_FULL_41_21</name>
    <dbReference type="NCBI Taxonomy" id="1802660"/>
    <lineage>
        <taxon>Bacteria</taxon>
        <taxon>Candidatus Yanofskyibacteriota</taxon>
    </lineage>
</organism>
<dbReference type="InterPro" id="IPR029057">
    <property type="entry name" value="PRTase-like"/>
</dbReference>
<dbReference type="Pfam" id="PF18912">
    <property type="entry name" value="DZR_2"/>
    <property type="match status" value="1"/>
</dbReference>
<dbReference type="STRING" id="1802660.A2735_02890"/>
<dbReference type="SUPFAM" id="SSF53271">
    <property type="entry name" value="PRTase-like"/>
    <property type="match status" value="1"/>
</dbReference>
<feature type="domain" description="Double zinc ribbon" evidence="3">
    <location>
        <begin position="6"/>
        <end position="59"/>
    </location>
</feature>
<dbReference type="PANTHER" id="PTHR47505:SF1">
    <property type="entry name" value="DNA UTILIZATION PROTEIN YHGH"/>
    <property type="match status" value="1"/>
</dbReference>
<dbReference type="CDD" id="cd06223">
    <property type="entry name" value="PRTases_typeI"/>
    <property type="match status" value="1"/>
</dbReference>
<dbReference type="EMBL" id="MGJA01000007">
    <property type="protein sequence ID" value="OGM97882.1"/>
    <property type="molecule type" value="Genomic_DNA"/>
</dbReference>
<name>A0A1F8EAR8_9BACT</name>
<proteinExistence type="inferred from homology"/>
<dbReference type="InterPro" id="IPR000836">
    <property type="entry name" value="PRTase_dom"/>
</dbReference>
<dbReference type="Pfam" id="PF00156">
    <property type="entry name" value="Pribosyltran"/>
    <property type="match status" value="1"/>
</dbReference>
<reference evidence="4 5" key="1">
    <citation type="journal article" date="2016" name="Nat. Commun.">
        <title>Thousands of microbial genomes shed light on interconnected biogeochemical processes in an aquifer system.</title>
        <authorList>
            <person name="Anantharaman K."/>
            <person name="Brown C.T."/>
            <person name="Hug L.A."/>
            <person name="Sharon I."/>
            <person name="Castelle C.J."/>
            <person name="Probst A.J."/>
            <person name="Thomas B.C."/>
            <person name="Singh A."/>
            <person name="Wilkins M.J."/>
            <person name="Karaoz U."/>
            <person name="Brodie E.L."/>
            <person name="Williams K.H."/>
            <person name="Hubbard S.S."/>
            <person name="Banfield J.F."/>
        </authorList>
    </citation>
    <scope>NUCLEOTIDE SEQUENCE [LARGE SCALE GENOMIC DNA]</scope>
</reference>
<accession>A0A1F8EAR8</accession>
<evidence type="ECO:0000313" key="5">
    <source>
        <dbReference type="Proteomes" id="UP000178520"/>
    </source>
</evidence>
<dbReference type="InterPro" id="IPR051910">
    <property type="entry name" value="ComF/GntX_DNA_util-trans"/>
</dbReference>
<evidence type="ECO:0000313" key="4">
    <source>
        <dbReference type="EMBL" id="OGM97882.1"/>
    </source>
</evidence>
<protein>
    <recommendedName>
        <fullName evidence="6">Phosphoribosyltransferase domain-containing protein</fullName>
    </recommendedName>
</protein>
<feature type="domain" description="Phosphoribosyltransferase" evidence="2">
    <location>
        <begin position="155"/>
        <end position="232"/>
    </location>
</feature>
<evidence type="ECO:0000256" key="1">
    <source>
        <dbReference type="ARBA" id="ARBA00008007"/>
    </source>
</evidence>
<dbReference type="InterPro" id="IPR044005">
    <property type="entry name" value="DZR_2"/>
</dbReference>
<comment type="similarity">
    <text evidence="1">Belongs to the ComF/GntX family.</text>
</comment>
<evidence type="ECO:0000259" key="3">
    <source>
        <dbReference type="Pfam" id="PF18912"/>
    </source>
</evidence>
<dbReference type="Gene3D" id="3.40.50.2020">
    <property type="match status" value="1"/>
</dbReference>
<comment type="caution">
    <text evidence="4">The sequence shown here is derived from an EMBL/GenBank/DDBJ whole genome shotgun (WGS) entry which is preliminary data.</text>
</comment>
<dbReference type="PANTHER" id="PTHR47505">
    <property type="entry name" value="DNA UTILIZATION PROTEIN YHGH"/>
    <property type="match status" value="1"/>
</dbReference>
<gene>
    <name evidence="4" type="ORF">A2735_02890</name>
</gene>